<dbReference type="PROSITE" id="PS50865">
    <property type="entry name" value="ZF_MYND_2"/>
    <property type="match status" value="1"/>
</dbReference>
<gene>
    <name evidence="7" type="ORF">TWF730_005149</name>
</gene>
<dbReference type="Proteomes" id="UP001373714">
    <property type="component" value="Unassembled WGS sequence"/>
</dbReference>
<feature type="region of interest" description="Disordered" evidence="5">
    <location>
        <begin position="519"/>
        <end position="586"/>
    </location>
</feature>
<accession>A0AAV9VHG5</accession>
<dbReference type="AlphaFoldDB" id="A0AAV9VHG5"/>
<dbReference type="Pfam" id="PF01753">
    <property type="entry name" value="zf-MYND"/>
    <property type="match status" value="1"/>
</dbReference>
<keyword evidence="8" id="KW-1185">Reference proteome</keyword>
<dbReference type="Gene3D" id="6.10.140.2220">
    <property type="match status" value="1"/>
</dbReference>
<evidence type="ECO:0000256" key="3">
    <source>
        <dbReference type="ARBA" id="ARBA00022833"/>
    </source>
</evidence>
<keyword evidence="3" id="KW-0862">Zinc</keyword>
<dbReference type="EMBL" id="JAVHNS010000002">
    <property type="protein sequence ID" value="KAK6361420.1"/>
    <property type="molecule type" value="Genomic_DNA"/>
</dbReference>
<evidence type="ECO:0000313" key="8">
    <source>
        <dbReference type="Proteomes" id="UP001373714"/>
    </source>
</evidence>
<sequence>MTDNSSEVLALHIGSESENSSVIYRHGEFLEKIKRALGLTIIKDPGEAIEYINTHHPAFILVMASEFAKPANRRLQDEVAFIVEHGAALIMCGEFPGNVAIEDFKNMSLNSLGLGWELGPIHRGNYELYKTCDILEGIHRSENIENELQMMAALLHNVEDRSRLYICKDFDQSQGEKFAAVAFEKRGEGYFGWVGDLNGLGPMHNVVFKFIDVAGPKFRAGRLRGLRNGRNMPQTHPRGGRPAVHFRNKAIRAQKALAPPQSGPCDNCGRDFTTQICFDCRAVFYCSMNCMNSSSRKHKVVCAARRVTLGEAIEMADQGDPMPLVKELIVSPKDHQEVLERLIDCYRFRVKDLHKISGIDTGCYRKSNEGEVHLEEFVSFLRQLQRSNQPVRPPWWELASQVQCEDMACNHIMRYYIGNPIDEDEVVAYYDEKLMPAALRALGLILYNGPVPEREEKPRSRKESNFMATQGVREIVIDIDDLPWDDTDLSDGTDDIDRAIRELQLQNSKAADTMAVIETKDELSTSSNPEPPEELGRQASPSVTEPPPPPPPPAPQPQTQLPPRTAPQKPEKRAPIVHVWEPPTSN</sequence>
<reference evidence="7 8" key="1">
    <citation type="submission" date="2019-10" db="EMBL/GenBank/DDBJ databases">
        <authorList>
            <person name="Palmer J.M."/>
        </authorList>
    </citation>
    <scope>NUCLEOTIDE SEQUENCE [LARGE SCALE GENOMIC DNA]</scope>
    <source>
        <strain evidence="7 8">TWF730</strain>
    </source>
</reference>
<keyword evidence="2 4" id="KW-0863">Zinc-finger</keyword>
<proteinExistence type="predicted"/>
<evidence type="ECO:0000256" key="4">
    <source>
        <dbReference type="PROSITE-ProRule" id="PRU00134"/>
    </source>
</evidence>
<protein>
    <recommendedName>
        <fullName evidence="6">MYND-type domain-containing protein</fullName>
    </recommendedName>
</protein>
<dbReference type="CDD" id="cd19757">
    <property type="entry name" value="Bbox1"/>
    <property type="match status" value="1"/>
</dbReference>
<evidence type="ECO:0000259" key="6">
    <source>
        <dbReference type="PROSITE" id="PS50865"/>
    </source>
</evidence>
<comment type="caution">
    <text evidence="7">The sequence shown here is derived from an EMBL/GenBank/DDBJ whole genome shotgun (WGS) entry which is preliminary data.</text>
</comment>
<feature type="compositionally biased region" description="Pro residues" evidence="5">
    <location>
        <begin position="544"/>
        <end position="556"/>
    </location>
</feature>
<keyword evidence="1" id="KW-0479">Metal-binding</keyword>
<name>A0AAV9VHG5_9PEZI</name>
<dbReference type="InterPro" id="IPR002893">
    <property type="entry name" value="Znf_MYND"/>
</dbReference>
<evidence type="ECO:0000256" key="1">
    <source>
        <dbReference type="ARBA" id="ARBA00022723"/>
    </source>
</evidence>
<dbReference type="PROSITE" id="PS01360">
    <property type="entry name" value="ZF_MYND_1"/>
    <property type="match status" value="1"/>
</dbReference>
<feature type="compositionally biased region" description="Low complexity" evidence="5">
    <location>
        <begin position="557"/>
        <end position="568"/>
    </location>
</feature>
<evidence type="ECO:0000313" key="7">
    <source>
        <dbReference type="EMBL" id="KAK6361420.1"/>
    </source>
</evidence>
<dbReference type="GO" id="GO:0008270">
    <property type="term" value="F:zinc ion binding"/>
    <property type="evidence" value="ECO:0007669"/>
    <property type="project" value="UniProtKB-KW"/>
</dbReference>
<evidence type="ECO:0000256" key="2">
    <source>
        <dbReference type="ARBA" id="ARBA00022771"/>
    </source>
</evidence>
<feature type="domain" description="MYND-type" evidence="6">
    <location>
        <begin position="265"/>
        <end position="302"/>
    </location>
</feature>
<organism evidence="7 8">
    <name type="scientific">Orbilia blumenaviensis</name>
    <dbReference type="NCBI Taxonomy" id="1796055"/>
    <lineage>
        <taxon>Eukaryota</taxon>
        <taxon>Fungi</taxon>
        <taxon>Dikarya</taxon>
        <taxon>Ascomycota</taxon>
        <taxon>Pezizomycotina</taxon>
        <taxon>Orbiliomycetes</taxon>
        <taxon>Orbiliales</taxon>
        <taxon>Orbiliaceae</taxon>
        <taxon>Orbilia</taxon>
    </lineage>
</organism>
<evidence type="ECO:0000256" key="5">
    <source>
        <dbReference type="SAM" id="MobiDB-lite"/>
    </source>
</evidence>
<dbReference type="SUPFAM" id="SSF144232">
    <property type="entry name" value="HIT/MYND zinc finger-like"/>
    <property type="match status" value="1"/>
</dbReference>